<dbReference type="AlphaFoldDB" id="A0A0G4HJE9"/>
<feature type="region of interest" description="Disordered" evidence="1">
    <location>
        <begin position="789"/>
        <end position="902"/>
    </location>
</feature>
<feature type="compositionally biased region" description="Low complexity" evidence="1">
    <location>
        <begin position="430"/>
        <end position="446"/>
    </location>
</feature>
<reference evidence="2" key="1">
    <citation type="submission" date="2014-11" db="EMBL/GenBank/DDBJ databases">
        <authorList>
            <person name="Otto D Thomas"/>
            <person name="Naeem Raeece"/>
        </authorList>
    </citation>
    <scope>NUCLEOTIDE SEQUENCE</scope>
</reference>
<evidence type="ECO:0000256" key="1">
    <source>
        <dbReference type="SAM" id="MobiDB-lite"/>
    </source>
</evidence>
<feature type="compositionally biased region" description="Polar residues" evidence="1">
    <location>
        <begin position="610"/>
        <end position="625"/>
    </location>
</feature>
<feature type="region of interest" description="Disordered" evidence="1">
    <location>
        <begin position="104"/>
        <end position="124"/>
    </location>
</feature>
<gene>
    <name evidence="2" type="ORF">Cvel_28114</name>
</gene>
<accession>A0A0G4HJE9</accession>
<feature type="compositionally biased region" description="Gly residues" evidence="1">
    <location>
        <begin position="109"/>
        <end position="119"/>
    </location>
</feature>
<feature type="region of interest" description="Disordered" evidence="1">
    <location>
        <begin position="554"/>
        <end position="670"/>
    </location>
</feature>
<feature type="compositionally biased region" description="Low complexity" evidence="1">
    <location>
        <begin position="834"/>
        <end position="850"/>
    </location>
</feature>
<organism evidence="2">
    <name type="scientific">Chromera velia CCMP2878</name>
    <dbReference type="NCBI Taxonomy" id="1169474"/>
    <lineage>
        <taxon>Eukaryota</taxon>
        <taxon>Sar</taxon>
        <taxon>Alveolata</taxon>
        <taxon>Colpodellida</taxon>
        <taxon>Chromeraceae</taxon>
        <taxon>Chromera</taxon>
    </lineage>
</organism>
<feature type="compositionally biased region" description="Polar residues" evidence="1">
    <location>
        <begin position="161"/>
        <end position="174"/>
    </location>
</feature>
<feature type="region of interest" description="Disordered" evidence="1">
    <location>
        <begin position="142"/>
        <end position="200"/>
    </location>
</feature>
<feature type="compositionally biased region" description="Polar residues" evidence="1">
    <location>
        <begin position="824"/>
        <end position="833"/>
    </location>
</feature>
<feature type="compositionally biased region" description="Basic and acidic residues" evidence="1">
    <location>
        <begin position="583"/>
        <end position="592"/>
    </location>
</feature>
<feature type="compositionally biased region" description="Basic and acidic residues" evidence="1">
    <location>
        <begin position="178"/>
        <end position="191"/>
    </location>
</feature>
<dbReference type="EMBL" id="CDMZ01002859">
    <property type="protein sequence ID" value="CEM44180.1"/>
    <property type="molecule type" value="Genomic_DNA"/>
</dbReference>
<feature type="region of interest" description="Disordered" evidence="1">
    <location>
        <begin position="417"/>
        <end position="471"/>
    </location>
</feature>
<protein>
    <submittedName>
        <fullName evidence="2">Uncharacterized protein</fullName>
    </submittedName>
</protein>
<feature type="compositionally biased region" description="Basic and acidic residues" evidence="1">
    <location>
        <begin position="810"/>
        <end position="823"/>
    </location>
</feature>
<feature type="compositionally biased region" description="Low complexity" evidence="1">
    <location>
        <begin position="593"/>
        <end position="609"/>
    </location>
</feature>
<feature type="compositionally biased region" description="Basic and acidic residues" evidence="1">
    <location>
        <begin position="142"/>
        <end position="154"/>
    </location>
</feature>
<proteinExistence type="predicted"/>
<sequence>MHRHIRFSAHREDQLRGKESEKDGTVSDERSIESRTYDYLWAGRLRGVGIGKGNKKTEVAVKRKRGKVRVFGLHLPVEWASRARRFFSSSPPASCNWVENQSAVATPGKGEGGDGGGQTTSGVPPSSFGQVWHFLWRGMSDGRREHGKSGQEERMLEEESTLSGNGTDLNSAQKKIQRRDISGEPVEDGKGRQKNGKGPGAWEANVFLQEVVQKHLWLDSFPRAAQVEVQRSFGPAVRPVVEGCLFSEAGIDFEAGSLPLGLLDEGLKCLPPPPLSFAVPPAHVFSLTGPVFDLRDPEEARAFVRNFQRRQAIGVLALFLRLVFEAASVLEVVTEAELIALALRQRGARRQVRPQSLEAGAWAPTWVFSLCDEMSAKLGMAQGDIKKPLMATFALPRKGSAEEGGVGLRLGGQGGAMDRSGWAQGGGGSSQSLGESGQSFGSSVGWGRRGGPGGCGRFPRRTRSTPGGVSMRPAIVKYDAGDGECLDFQSGTAPLPRLRPEAECWVDFGLAASALRRVVEGLQEASGGAGGPMQTGEQLGFDAQEGVLSSADWKALRGDGGGGSSLSSSGSAPVSAGNRKGHSKAEDADRGDATASFGASSGSARGNSGEVQSVRGTATWGTTDGSWEGNGKERRVSAEEIPDAPEGAGTGSHPQENPKPNLLSGNLWQTEGSLSGGPAVYRELVNAVARAVGVDAGGGGQKGDGKPQGHAVGGVHKRTRVVEQMRVHGWTFGTLTGPLQFSSVETESGRGMGGHGGVERGALVGEGEGDIGEGIRRALHALCERLVVQRTPSERPRQSAPPLDASSPPHQDDQHEGFREGSEGSRTTASNCNTSTSPRSSSRGGTRRSTAVVKERKFSGVPEGCSEGEALFAGEPEEGGEKHMRATGGDSEDSELRWTEQQESDFPLEEILADRIDMLRSPALLGSLLEVIRV</sequence>
<feature type="compositionally biased region" description="Gly residues" evidence="1">
    <location>
        <begin position="447"/>
        <end position="456"/>
    </location>
</feature>
<name>A0A0G4HJE9_9ALVE</name>
<feature type="compositionally biased region" description="Basic and acidic residues" evidence="1">
    <location>
        <begin position="9"/>
        <end position="29"/>
    </location>
</feature>
<feature type="non-terminal residue" evidence="2">
    <location>
        <position position="934"/>
    </location>
</feature>
<feature type="region of interest" description="Disordered" evidence="1">
    <location>
        <begin position="1"/>
        <end position="29"/>
    </location>
</feature>
<evidence type="ECO:0000313" key="2">
    <source>
        <dbReference type="EMBL" id="CEM44180.1"/>
    </source>
</evidence>